<keyword evidence="3" id="KW-1185">Reference proteome</keyword>
<dbReference type="EMBL" id="BKCF01000001">
    <property type="protein sequence ID" value="GEQ84557.1"/>
    <property type="molecule type" value="Genomic_DNA"/>
</dbReference>
<dbReference type="RefSeq" id="WP_151892515.1">
    <property type="nucleotide sequence ID" value="NZ_BKCF01000001.1"/>
</dbReference>
<dbReference type="CDD" id="cd01832">
    <property type="entry name" value="SGNH_hydrolase_like_1"/>
    <property type="match status" value="1"/>
</dbReference>
<evidence type="ECO:0000259" key="1">
    <source>
        <dbReference type="Pfam" id="PF13472"/>
    </source>
</evidence>
<proteinExistence type="predicted"/>
<organism evidence="2 3">
    <name type="scientific">Patiriisocius marinistellae</name>
    <dbReference type="NCBI Taxonomy" id="2494560"/>
    <lineage>
        <taxon>Bacteria</taxon>
        <taxon>Pseudomonadati</taxon>
        <taxon>Bacteroidota</taxon>
        <taxon>Flavobacteriia</taxon>
        <taxon>Flavobacteriales</taxon>
        <taxon>Flavobacteriaceae</taxon>
        <taxon>Patiriisocius</taxon>
    </lineage>
</organism>
<protein>
    <submittedName>
        <fullName evidence="2">Lysophospholipase</fullName>
    </submittedName>
</protein>
<dbReference type="Proteomes" id="UP000326994">
    <property type="component" value="Unassembled WGS sequence"/>
</dbReference>
<dbReference type="GO" id="GO:0016788">
    <property type="term" value="F:hydrolase activity, acting on ester bonds"/>
    <property type="evidence" value="ECO:0007669"/>
    <property type="project" value="UniProtKB-ARBA"/>
</dbReference>
<dbReference type="AlphaFoldDB" id="A0A5J4FRW8"/>
<gene>
    <name evidence="2" type="ORF">ULMS_00650</name>
</gene>
<evidence type="ECO:0000313" key="3">
    <source>
        <dbReference type="Proteomes" id="UP000326994"/>
    </source>
</evidence>
<comment type="caution">
    <text evidence="2">The sequence shown here is derived from an EMBL/GenBank/DDBJ whole genome shotgun (WGS) entry which is preliminary data.</text>
</comment>
<accession>A0A5J4FRW8</accession>
<dbReference type="InterPro" id="IPR036514">
    <property type="entry name" value="SGNH_hydro_sf"/>
</dbReference>
<dbReference type="Pfam" id="PF13472">
    <property type="entry name" value="Lipase_GDSL_2"/>
    <property type="match status" value="1"/>
</dbReference>
<feature type="domain" description="SGNH hydrolase-type esterase" evidence="1">
    <location>
        <begin position="41"/>
        <end position="219"/>
    </location>
</feature>
<evidence type="ECO:0000313" key="2">
    <source>
        <dbReference type="EMBL" id="GEQ84557.1"/>
    </source>
</evidence>
<dbReference type="OrthoDB" id="158267at2"/>
<dbReference type="SUPFAM" id="SSF52266">
    <property type="entry name" value="SGNH hydrolase"/>
    <property type="match status" value="1"/>
</dbReference>
<name>A0A5J4FRW8_9FLAO</name>
<dbReference type="Gene3D" id="3.40.50.1110">
    <property type="entry name" value="SGNH hydrolase"/>
    <property type="match status" value="1"/>
</dbReference>
<dbReference type="InterPro" id="IPR013830">
    <property type="entry name" value="SGNH_hydro"/>
</dbReference>
<reference evidence="2 3" key="1">
    <citation type="submission" date="2019-08" db="EMBL/GenBank/DDBJ databases">
        <title>Ulvibacter marinistellae sp. nov., isolated from a starfish, Patiria pectinifera.</title>
        <authorList>
            <person name="Kawano K."/>
            <person name="Ushijima N."/>
            <person name="Kihara M."/>
            <person name="Itoh H."/>
        </authorList>
    </citation>
    <scope>NUCLEOTIDE SEQUENCE [LARGE SCALE GENOMIC DNA]</scope>
    <source>
        <strain evidence="2 3">KK4</strain>
    </source>
</reference>
<dbReference type="PROSITE" id="PS51257">
    <property type="entry name" value="PROKAR_LIPOPROTEIN"/>
    <property type="match status" value="1"/>
</dbReference>
<sequence>MQIIKSLTILVLSIFLITGCSSIKFKNKDLNDKSQNFKYLALGDSYTKGESVCSTCGFPIIITKAIELKLQQPVSLKQIAQTGWTTTQLLDAISKEEIKQDYNLVTLLIGVNNQFQGKPFSLFETEFLSLINSAIKYANGDASKVIILSIPDYGHTPYGSGKMKEISKEIDIYNNYIKTAAASKNIEYINITDITRKGLLNPELVASDGLHPSKEVYKLVAKKLLKQLKY</sequence>